<dbReference type="OrthoDB" id="4753468at2"/>
<evidence type="ECO:0000256" key="1">
    <source>
        <dbReference type="SAM" id="Phobius"/>
    </source>
</evidence>
<keyword evidence="1" id="KW-0812">Transmembrane</keyword>
<evidence type="ECO:0008006" key="4">
    <source>
        <dbReference type="Google" id="ProtNLM"/>
    </source>
</evidence>
<dbReference type="Proteomes" id="UP000092668">
    <property type="component" value="Unassembled WGS sequence"/>
</dbReference>
<reference evidence="2 3" key="1">
    <citation type="submission" date="2015-06" db="EMBL/GenBank/DDBJ databases">
        <title>Genome sequence of Mycobacterium kumamotonense strain Roo.</title>
        <authorList>
            <person name="Greninger A.L."/>
            <person name="Cunningham G."/>
            <person name="Miller S."/>
        </authorList>
    </citation>
    <scope>NUCLEOTIDE SEQUENCE [LARGE SCALE GENOMIC DNA]</scope>
    <source>
        <strain evidence="2 3">Roo</strain>
    </source>
</reference>
<protein>
    <recommendedName>
        <fullName evidence="4">DUF2746 domain-containing protein</fullName>
    </recommendedName>
</protein>
<dbReference type="EMBL" id="LFOE01000001">
    <property type="protein sequence ID" value="OBY33414.1"/>
    <property type="molecule type" value="Genomic_DNA"/>
</dbReference>
<keyword evidence="1" id="KW-1133">Transmembrane helix</keyword>
<name>A0A1B8SL33_9MYCO</name>
<keyword evidence="3" id="KW-1185">Reference proteome</keyword>
<feature type="transmembrane region" description="Helical" evidence="1">
    <location>
        <begin position="12"/>
        <end position="31"/>
    </location>
</feature>
<evidence type="ECO:0000313" key="3">
    <source>
        <dbReference type="Proteomes" id="UP000092668"/>
    </source>
</evidence>
<organism evidence="2 3">
    <name type="scientific">Mycolicibacter kumamotonensis</name>
    <dbReference type="NCBI Taxonomy" id="354243"/>
    <lineage>
        <taxon>Bacteria</taxon>
        <taxon>Bacillati</taxon>
        <taxon>Actinomycetota</taxon>
        <taxon>Actinomycetes</taxon>
        <taxon>Mycobacteriales</taxon>
        <taxon>Mycobacteriaceae</taxon>
        <taxon>Mycolicibacter</taxon>
    </lineage>
</organism>
<sequence>MSPETIAHPTTLIGLISVIVMVAGGLGAIWLQNRNILNQNKESGKTVHEVHEQVKNTHESNMREDIDEANRICKATQVTVQLMDVKLSEMLALVTSHGGDISGIRKDFGAFRSEVRKELVNMREELHREAQTRIDEDRKIADKLRKG</sequence>
<evidence type="ECO:0000313" key="2">
    <source>
        <dbReference type="EMBL" id="OBY33414.1"/>
    </source>
</evidence>
<comment type="caution">
    <text evidence="2">The sequence shown here is derived from an EMBL/GenBank/DDBJ whole genome shotgun (WGS) entry which is preliminary data.</text>
</comment>
<keyword evidence="1" id="KW-0472">Membrane</keyword>
<proteinExistence type="predicted"/>
<accession>A0A1B8SL33</accession>
<dbReference type="AlphaFoldDB" id="A0A1B8SL33"/>
<dbReference type="RefSeq" id="WP_065286670.1">
    <property type="nucleotide sequence ID" value="NZ_LFOE01000001.1"/>
</dbReference>
<gene>
    <name evidence="2" type="ORF">ACT18_00160</name>
</gene>